<dbReference type="EMBL" id="AWWV01004864">
    <property type="protein sequence ID" value="OMP06574.1"/>
    <property type="molecule type" value="Genomic_DNA"/>
</dbReference>
<dbReference type="InterPro" id="IPR001810">
    <property type="entry name" value="F-box_dom"/>
</dbReference>
<gene>
    <name evidence="2" type="ORF">CCACVL1_01503</name>
</gene>
<dbReference type="Gramene" id="OMP06574">
    <property type="protein sequence ID" value="OMP06574"/>
    <property type="gene ID" value="CCACVL1_01503"/>
</dbReference>
<keyword evidence="3" id="KW-1185">Reference proteome</keyword>
<reference evidence="2 3" key="1">
    <citation type="submission" date="2013-09" db="EMBL/GenBank/DDBJ databases">
        <title>Corchorus capsularis genome sequencing.</title>
        <authorList>
            <person name="Alam M."/>
            <person name="Haque M.S."/>
            <person name="Islam M.S."/>
            <person name="Emdad E.M."/>
            <person name="Islam M.M."/>
            <person name="Ahmed B."/>
            <person name="Halim A."/>
            <person name="Hossen Q.M.M."/>
            <person name="Hossain M.Z."/>
            <person name="Ahmed R."/>
            <person name="Khan M.M."/>
            <person name="Islam R."/>
            <person name="Rashid M.M."/>
            <person name="Khan S.A."/>
            <person name="Rahman M.S."/>
            <person name="Alam M."/>
        </authorList>
    </citation>
    <scope>NUCLEOTIDE SEQUENCE [LARGE SCALE GENOMIC DNA]</scope>
    <source>
        <strain evidence="3">cv. CVL-1</strain>
        <tissue evidence="2">Whole seedling</tissue>
    </source>
</reference>
<dbReference type="Gene3D" id="3.80.10.10">
    <property type="entry name" value="Ribonuclease Inhibitor"/>
    <property type="match status" value="1"/>
</dbReference>
<comment type="caution">
    <text evidence="2">The sequence shown here is derived from an EMBL/GenBank/DDBJ whole genome shotgun (WGS) entry which is preliminary data.</text>
</comment>
<dbReference type="PANTHER" id="PTHR34223:SF51">
    <property type="entry name" value="OS06G0556300 PROTEIN"/>
    <property type="match status" value="1"/>
</dbReference>
<proteinExistence type="predicted"/>
<organism evidence="2 3">
    <name type="scientific">Corchorus capsularis</name>
    <name type="common">Jute</name>
    <dbReference type="NCBI Taxonomy" id="210143"/>
    <lineage>
        <taxon>Eukaryota</taxon>
        <taxon>Viridiplantae</taxon>
        <taxon>Streptophyta</taxon>
        <taxon>Embryophyta</taxon>
        <taxon>Tracheophyta</taxon>
        <taxon>Spermatophyta</taxon>
        <taxon>Magnoliopsida</taxon>
        <taxon>eudicotyledons</taxon>
        <taxon>Gunneridae</taxon>
        <taxon>Pentapetalae</taxon>
        <taxon>rosids</taxon>
        <taxon>malvids</taxon>
        <taxon>Malvales</taxon>
        <taxon>Malvaceae</taxon>
        <taxon>Grewioideae</taxon>
        <taxon>Apeibeae</taxon>
        <taxon>Corchorus</taxon>
    </lineage>
</organism>
<evidence type="ECO:0000313" key="2">
    <source>
        <dbReference type="EMBL" id="OMP06574.1"/>
    </source>
</evidence>
<protein>
    <recommendedName>
        <fullName evidence="1">F-box domain-containing protein</fullName>
    </recommendedName>
</protein>
<dbReference type="PROSITE" id="PS50181">
    <property type="entry name" value="FBOX"/>
    <property type="match status" value="1"/>
</dbReference>
<sequence>MASHYSDKKARRMGDDRLSALPDSIIHHIFSLMDIESCIRMSLLSKNLKWLWNSLPDLNFDGWRVPNKSKAIRFRNLVLRALYDRDHHVPINSLRLVFDIQYDIEDGHGDFSRKFADYLESPETCIRHLSIVFTLGCVVPSYRMPTLTTLYLEGCDFSRNPNCLDPFASCVNLEQLFLHNCGFSEGFTWKITGPQLLRLEITDLACNGFYDIYKFEIWTPKLLSLRLNLFKPLDFSTLHLPSLKNLDLQIFHATTSNRKTISLLINMFRGFHHAQYVKLCSKIILILSLLHGLAALHKQPPPFTRLKTLTIQRREGDSLNKIPDDVLSYFLKGNSIASVEYE</sequence>
<dbReference type="OrthoDB" id="996430at2759"/>
<evidence type="ECO:0000313" key="3">
    <source>
        <dbReference type="Proteomes" id="UP000188268"/>
    </source>
</evidence>
<dbReference type="InterPro" id="IPR032675">
    <property type="entry name" value="LRR_dom_sf"/>
</dbReference>
<dbReference type="AlphaFoldDB" id="A0A1R3KHQ3"/>
<dbReference type="InterPro" id="IPR053197">
    <property type="entry name" value="F-box_SCFL_complex_component"/>
</dbReference>
<dbReference type="Pfam" id="PF00646">
    <property type="entry name" value="F-box"/>
    <property type="match status" value="1"/>
</dbReference>
<dbReference type="InterPro" id="IPR036047">
    <property type="entry name" value="F-box-like_dom_sf"/>
</dbReference>
<dbReference type="Gene3D" id="1.20.1280.50">
    <property type="match status" value="1"/>
</dbReference>
<dbReference type="SUPFAM" id="SSF81383">
    <property type="entry name" value="F-box domain"/>
    <property type="match status" value="1"/>
</dbReference>
<accession>A0A1R3KHQ3</accession>
<name>A0A1R3KHQ3_COCAP</name>
<feature type="domain" description="F-box" evidence="1">
    <location>
        <begin position="15"/>
        <end position="63"/>
    </location>
</feature>
<evidence type="ECO:0000259" key="1">
    <source>
        <dbReference type="PROSITE" id="PS50181"/>
    </source>
</evidence>
<dbReference type="STRING" id="210143.A0A1R3KHQ3"/>
<dbReference type="PANTHER" id="PTHR34223">
    <property type="entry name" value="OS11G0201299 PROTEIN"/>
    <property type="match status" value="1"/>
</dbReference>
<dbReference type="OMA" id="CAVEIFA"/>
<dbReference type="Proteomes" id="UP000188268">
    <property type="component" value="Unassembled WGS sequence"/>
</dbReference>
<dbReference type="SUPFAM" id="SSF52047">
    <property type="entry name" value="RNI-like"/>
    <property type="match status" value="1"/>
</dbReference>